<sequence>MDTTLVLDDVPFAIGFVLDHLRKREPTYADALPENLVAFTAKDITGGKAYFSRIIRIAFTWNSSSITPESIILKVPGVQTYALTGDAETDAATDEYLEYAHSNENDVYKYLWNAAEKFNTTLKIPKIYFASGYSKSHTEGVIIMDDLSVTGTTLKLIPGFNNGQVESSIDELAKIHALVWKNGGVTVFDGCPGQDEFVQEMKRTANALRTISPNSVGLLMDEIDGLFTPTVYHYAVYSTNKFGFPPTLVHSDLWSANMLFKNNTNGTPTDDLLSIIDWQSGHAGNPFADIGRLLAVNTSAVYRRRETNRLLKRYYDVVSAEMDGKPPFTEEQMHYAYAAGMGYVAQFLGFGVPVYYNMSAIVGTDENKGKLQEELLDRTKCFFEDTLQAFKEYSIEK</sequence>
<protein>
    <submittedName>
        <fullName evidence="3">CHK domain-containing protein</fullName>
    </submittedName>
</protein>
<feature type="domain" description="CHK kinase-like" evidence="1">
    <location>
        <begin position="142"/>
        <end position="324"/>
    </location>
</feature>
<dbReference type="Pfam" id="PF07914">
    <property type="entry name" value="DUF1679"/>
    <property type="match status" value="1"/>
</dbReference>
<keyword evidence="2" id="KW-1185">Reference proteome</keyword>
<dbReference type="Gene3D" id="3.90.1200.10">
    <property type="match status" value="1"/>
</dbReference>
<dbReference type="InterPro" id="IPR015897">
    <property type="entry name" value="CHK_kinase-like"/>
</dbReference>
<proteinExistence type="predicted"/>
<reference evidence="3" key="2">
    <citation type="submission" date="2020-10" db="UniProtKB">
        <authorList>
            <consortium name="WormBaseParasite"/>
        </authorList>
    </citation>
    <scope>IDENTIFICATION</scope>
</reference>
<dbReference type="InterPro" id="IPR011009">
    <property type="entry name" value="Kinase-like_dom_sf"/>
</dbReference>
<dbReference type="AlphaFoldDB" id="A0A7E4UYT7"/>
<evidence type="ECO:0000259" key="1">
    <source>
        <dbReference type="SMART" id="SM00587"/>
    </source>
</evidence>
<dbReference type="WBParaSite" id="Pan_g14460.t1">
    <property type="protein sequence ID" value="Pan_g14460.t1"/>
    <property type="gene ID" value="Pan_g14460"/>
</dbReference>
<dbReference type="SMART" id="SM00587">
    <property type="entry name" value="CHK"/>
    <property type="match status" value="1"/>
</dbReference>
<dbReference type="SUPFAM" id="SSF56112">
    <property type="entry name" value="Protein kinase-like (PK-like)"/>
    <property type="match status" value="1"/>
</dbReference>
<dbReference type="PANTHER" id="PTHR23020:SF41">
    <property type="entry name" value="AMINOGLYCOSIDE PHOSPHOTRANSFERASE DOMAIN-CONTAINING PROTEIN"/>
    <property type="match status" value="1"/>
</dbReference>
<dbReference type="Proteomes" id="UP000492821">
    <property type="component" value="Unassembled WGS sequence"/>
</dbReference>
<accession>A0A7E4UYT7</accession>
<evidence type="ECO:0000313" key="2">
    <source>
        <dbReference type="Proteomes" id="UP000492821"/>
    </source>
</evidence>
<evidence type="ECO:0000313" key="3">
    <source>
        <dbReference type="WBParaSite" id="Pan_g14460.t1"/>
    </source>
</evidence>
<dbReference type="InterPro" id="IPR012877">
    <property type="entry name" value="Dhs-27"/>
</dbReference>
<dbReference type="PANTHER" id="PTHR23020">
    <property type="entry name" value="UNCHARACTERIZED NUCLEAR HORMONE RECEPTOR-RELATED"/>
    <property type="match status" value="1"/>
</dbReference>
<name>A0A7E4UYT7_PANRE</name>
<dbReference type="InterPro" id="IPR052961">
    <property type="entry name" value="Oxido-Kinase-like_Enzymes"/>
</dbReference>
<organism evidence="2 3">
    <name type="scientific">Panagrellus redivivus</name>
    <name type="common">Microworm</name>
    <dbReference type="NCBI Taxonomy" id="6233"/>
    <lineage>
        <taxon>Eukaryota</taxon>
        <taxon>Metazoa</taxon>
        <taxon>Ecdysozoa</taxon>
        <taxon>Nematoda</taxon>
        <taxon>Chromadorea</taxon>
        <taxon>Rhabditida</taxon>
        <taxon>Tylenchina</taxon>
        <taxon>Panagrolaimomorpha</taxon>
        <taxon>Panagrolaimoidea</taxon>
        <taxon>Panagrolaimidae</taxon>
        <taxon>Panagrellus</taxon>
    </lineage>
</organism>
<reference evidence="2" key="1">
    <citation type="journal article" date="2013" name="Genetics">
        <title>The draft genome and transcriptome of Panagrellus redivivus are shaped by the harsh demands of a free-living lifestyle.</title>
        <authorList>
            <person name="Srinivasan J."/>
            <person name="Dillman A.R."/>
            <person name="Macchietto M.G."/>
            <person name="Heikkinen L."/>
            <person name="Lakso M."/>
            <person name="Fracchia K.M."/>
            <person name="Antoshechkin I."/>
            <person name="Mortazavi A."/>
            <person name="Wong G."/>
            <person name="Sternberg P.W."/>
        </authorList>
    </citation>
    <scope>NUCLEOTIDE SEQUENCE [LARGE SCALE GENOMIC DNA]</scope>
    <source>
        <strain evidence="2">MT8872</strain>
    </source>
</reference>